<dbReference type="PATRIC" id="fig|742737.3.peg.4558"/>
<evidence type="ECO:0000313" key="6">
    <source>
        <dbReference type="EMBL" id="EHI57462.1"/>
    </source>
</evidence>
<dbReference type="PANTHER" id="PTHR35005:SF1">
    <property type="entry name" value="2-AMINO-5-FORMYLAMINO-6-RIBOSYLAMINOPYRIMIDIN-4(3H)-ONE 5'-MONOPHOSPHATE DEFORMYLASE"/>
    <property type="match status" value="1"/>
</dbReference>
<dbReference type="InterPro" id="IPR003785">
    <property type="entry name" value="Creatininase/forma_Hydrolase"/>
</dbReference>
<protein>
    <recommendedName>
        <fullName evidence="8">Creatinine amidohydrolase</fullName>
    </recommendedName>
</protein>
<reference evidence="6 7" key="1">
    <citation type="submission" date="2011-08" db="EMBL/GenBank/DDBJ databases">
        <title>The Genome Sequence of Clostridium hathewayi WAL-18680.</title>
        <authorList>
            <consortium name="The Broad Institute Genome Sequencing Platform"/>
            <person name="Earl A."/>
            <person name="Ward D."/>
            <person name="Feldgarden M."/>
            <person name="Gevers D."/>
            <person name="Finegold S.M."/>
            <person name="Summanen P.H."/>
            <person name="Molitoris D.R."/>
            <person name="Song M."/>
            <person name="Daigneault M."/>
            <person name="Allen-Vercoe E."/>
            <person name="Young S.K."/>
            <person name="Zeng Q."/>
            <person name="Gargeya S."/>
            <person name="Fitzgerald M."/>
            <person name="Haas B."/>
            <person name="Abouelleil A."/>
            <person name="Alvarado L."/>
            <person name="Arachchi H.M."/>
            <person name="Berlin A."/>
            <person name="Brown A."/>
            <person name="Chapman S.B."/>
            <person name="Chen Z."/>
            <person name="Dunbar C."/>
            <person name="Freedman E."/>
            <person name="Gearin G."/>
            <person name="Gellesch M."/>
            <person name="Goldberg J."/>
            <person name="Griggs A."/>
            <person name="Gujja S."/>
            <person name="Heiman D."/>
            <person name="Howarth C."/>
            <person name="Larson L."/>
            <person name="Lui A."/>
            <person name="MacDonald P.J.P."/>
            <person name="Montmayeur A."/>
            <person name="Murphy C."/>
            <person name="Neiman D."/>
            <person name="Pearson M."/>
            <person name="Priest M."/>
            <person name="Roberts A."/>
            <person name="Saif S."/>
            <person name="Shea T."/>
            <person name="Shenoy N."/>
            <person name="Sisk P."/>
            <person name="Stolte C."/>
            <person name="Sykes S."/>
            <person name="Wortman J."/>
            <person name="Nusbaum C."/>
            <person name="Birren B."/>
        </authorList>
    </citation>
    <scope>NUCLEOTIDE SEQUENCE [LARGE SCALE GENOMIC DNA]</scope>
    <source>
        <strain evidence="6 7">WAL-18680</strain>
    </source>
</reference>
<keyword evidence="3" id="KW-0378">Hydrolase</keyword>
<dbReference type="GO" id="GO:0009231">
    <property type="term" value="P:riboflavin biosynthetic process"/>
    <property type="evidence" value="ECO:0007669"/>
    <property type="project" value="TreeGrafter"/>
</dbReference>
<accession>G5IM43</accession>
<comment type="caution">
    <text evidence="6">The sequence shown here is derived from an EMBL/GenBank/DDBJ whole genome shotgun (WGS) entry which is preliminary data.</text>
</comment>
<evidence type="ECO:0000256" key="2">
    <source>
        <dbReference type="ARBA" id="ARBA00022723"/>
    </source>
</evidence>
<dbReference type="HOGENOM" id="CLU_055029_4_0_9"/>
<dbReference type="Gene3D" id="3.40.50.10310">
    <property type="entry name" value="Creatininase"/>
    <property type="match status" value="1"/>
</dbReference>
<name>G5IM43_9FIRM</name>
<keyword evidence="4" id="KW-0862">Zinc</keyword>
<evidence type="ECO:0000256" key="3">
    <source>
        <dbReference type="ARBA" id="ARBA00022801"/>
    </source>
</evidence>
<dbReference type="GO" id="GO:0046872">
    <property type="term" value="F:metal ion binding"/>
    <property type="evidence" value="ECO:0007669"/>
    <property type="project" value="UniProtKB-KW"/>
</dbReference>
<gene>
    <name evidence="6" type="ORF">HMPREF9473_04571</name>
</gene>
<dbReference type="PANTHER" id="PTHR35005">
    <property type="entry name" value="3-DEHYDRO-SCYLLO-INOSOSE HYDROLASE"/>
    <property type="match status" value="1"/>
</dbReference>
<keyword evidence="7" id="KW-1185">Reference proteome</keyword>
<dbReference type="AlphaFoldDB" id="G5IM43"/>
<dbReference type="OrthoDB" id="9801445at2"/>
<dbReference type="InterPro" id="IPR024087">
    <property type="entry name" value="Creatininase-like_sf"/>
</dbReference>
<dbReference type="SUPFAM" id="SSF102215">
    <property type="entry name" value="Creatininase"/>
    <property type="match status" value="1"/>
</dbReference>
<comment type="cofactor">
    <cofactor evidence="1">
        <name>Zn(2+)</name>
        <dbReference type="ChEBI" id="CHEBI:29105"/>
    </cofactor>
</comment>
<evidence type="ECO:0008006" key="8">
    <source>
        <dbReference type="Google" id="ProtNLM"/>
    </source>
</evidence>
<dbReference type="GO" id="GO:0016811">
    <property type="term" value="F:hydrolase activity, acting on carbon-nitrogen (but not peptide) bonds, in linear amides"/>
    <property type="evidence" value="ECO:0007669"/>
    <property type="project" value="TreeGrafter"/>
</dbReference>
<dbReference type="Proteomes" id="UP000005384">
    <property type="component" value="Unassembled WGS sequence"/>
</dbReference>
<proteinExistence type="inferred from homology"/>
<dbReference type="EMBL" id="ADLN01000120">
    <property type="protein sequence ID" value="EHI57462.1"/>
    <property type="molecule type" value="Genomic_DNA"/>
</dbReference>
<organism evidence="6 7">
    <name type="scientific">Hungatella hathewayi WAL-18680</name>
    <dbReference type="NCBI Taxonomy" id="742737"/>
    <lineage>
        <taxon>Bacteria</taxon>
        <taxon>Bacillati</taxon>
        <taxon>Bacillota</taxon>
        <taxon>Clostridia</taxon>
        <taxon>Lachnospirales</taxon>
        <taxon>Lachnospiraceae</taxon>
        <taxon>Hungatella</taxon>
    </lineage>
</organism>
<dbReference type="Pfam" id="PF02633">
    <property type="entry name" value="Creatininase"/>
    <property type="match status" value="1"/>
</dbReference>
<evidence type="ECO:0000256" key="1">
    <source>
        <dbReference type="ARBA" id="ARBA00001947"/>
    </source>
</evidence>
<evidence type="ECO:0000313" key="7">
    <source>
        <dbReference type="Proteomes" id="UP000005384"/>
    </source>
</evidence>
<evidence type="ECO:0000256" key="5">
    <source>
        <dbReference type="ARBA" id="ARBA00024029"/>
    </source>
</evidence>
<evidence type="ECO:0000256" key="4">
    <source>
        <dbReference type="ARBA" id="ARBA00022833"/>
    </source>
</evidence>
<comment type="similarity">
    <text evidence="5">Belongs to the creatininase superfamily.</text>
</comment>
<sequence length="292" mass="33137">MRGDESWRSFGPTAFITKRKEKTMEWKNMLPYEFNQALEEGQICILPVGSLERHGEHIPYGCDAGIAEKIAVEAARLTPAVVFPTYYFGQIHEAAMHRGAVNFPAEMLVTHLRMLLDQIAYNGFRKIMIINGHGGNRFWLQFLEKTLLDYKRNYCLYIVDTDSILNEEEHQALDEIYETKDGHAGETETSVCMAAMPGCVDLSRQIFEEPIHRMGRMDGLKGIYTGYYFNADWAEGVTGTPSLATEEKGKAALDIMIKAAARAVKTVQEDQEIPKLQQEILEKCGKMEEGRR</sequence>
<keyword evidence="2" id="KW-0479">Metal-binding</keyword>